<evidence type="ECO:0000313" key="4">
    <source>
        <dbReference type="Proteomes" id="UP001458880"/>
    </source>
</evidence>
<dbReference type="AlphaFoldDB" id="A0AAW1MHL6"/>
<dbReference type="PANTHER" id="PTHR19444">
    <property type="entry name" value="UNC-93 RELATED"/>
    <property type="match status" value="1"/>
</dbReference>
<comment type="caution">
    <text evidence="3">The sequence shown here is derived from an EMBL/GenBank/DDBJ whole genome shotgun (WGS) entry which is preliminary data.</text>
</comment>
<organism evidence="3 4">
    <name type="scientific">Popillia japonica</name>
    <name type="common">Japanese beetle</name>
    <dbReference type="NCBI Taxonomy" id="7064"/>
    <lineage>
        <taxon>Eukaryota</taxon>
        <taxon>Metazoa</taxon>
        <taxon>Ecdysozoa</taxon>
        <taxon>Arthropoda</taxon>
        <taxon>Hexapoda</taxon>
        <taxon>Insecta</taxon>
        <taxon>Pterygota</taxon>
        <taxon>Neoptera</taxon>
        <taxon>Endopterygota</taxon>
        <taxon>Coleoptera</taxon>
        <taxon>Polyphaga</taxon>
        <taxon>Scarabaeiformia</taxon>
        <taxon>Scarabaeidae</taxon>
        <taxon>Rutelinae</taxon>
        <taxon>Popillia</taxon>
    </lineage>
</organism>
<dbReference type="GO" id="GO:0055120">
    <property type="term" value="C:striated muscle dense body"/>
    <property type="evidence" value="ECO:0007669"/>
    <property type="project" value="TreeGrafter"/>
</dbReference>
<dbReference type="GO" id="GO:0015459">
    <property type="term" value="F:potassium channel regulator activity"/>
    <property type="evidence" value="ECO:0007669"/>
    <property type="project" value="TreeGrafter"/>
</dbReference>
<feature type="transmembrane region" description="Helical" evidence="2">
    <location>
        <begin position="427"/>
        <end position="448"/>
    </location>
</feature>
<keyword evidence="2" id="KW-1133">Transmembrane helix</keyword>
<dbReference type="GO" id="GO:0043266">
    <property type="term" value="P:regulation of potassium ion transport"/>
    <property type="evidence" value="ECO:0007669"/>
    <property type="project" value="TreeGrafter"/>
</dbReference>
<dbReference type="GO" id="GO:0005886">
    <property type="term" value="C:plasma membrane"/>
    <property type="evidence" value="ECO:0007669"/>
    <property type="project" value="TreeGrafter"/>
</dbReference>
<gene>
    <name evidence="3" type="ORF">QE152_g6258</name>
</gene>
<evidence type="ECO:0000256" key="1">
    <source>
        <dbReference type="ARBA" id="ARBA00009172"/>
    </source>
</evidence>
<name>A0AAW1MHL6_POPJA</name>
<dbReference type="EMBL" id="JASPKY010000041">
    <property type="protein sequence ID" value="KAK9746289.1"/>
    <property type="molecule type" value="Genomic_DNA"/>
</dbReference>
<feature type="transmembrane region" description="Helical" evidence="2">
    <location>
        <begin position="179"/>
        <end position="200"/>
    </location>
</feature>
<feature type="transmembrane region" description="Helical" evidence="2">
    <location>
        <begin position="239"/>
        <end position="260"/>
    </location>
</feature>
<feature type="transmembrane region" description="Helical" evidence="2">
    <location>
        <begin position="212"/>
        <end position="233"/>
    </location>
</feature>
<keyword evidence="4" id="KW-1185">Reference proteome</keyword>
<keyword evidence="2" id="KW-0472">Membrane</keyword>
<feature type="transmembrane region" description="Helical" evidence="2">
    <location>
        <begin position="519"/>
        <end position="538"/>
    </location>
</feature>
<evidence type="ECO:0000256" key="2">
    <source>
        <dbReference type="SAM" id="Phobius"/>
    </source>
</evidence>
<feature type="transmembrane region" description="Helical" evidence="2">
    <location>
        <begin position="295"/>
        <end position="316"/>
    </location>
</feature>
<dbReference type="GO" id="GO:0006937">
    <property type="term" value="P:regulation of muscle contraction"/>
    <property type="evidence" value="ECO:0007669"/>
    <property type="project" value="TreeGrafter"/>
</dbReference>
<protein>
    <recommendedName>
        <fullName evidence="5">UNC93-like protein</fullName>
    </recommendedName>
</protein>
<feature type="transmembrane region" description="Helical" evidence="2">
    <location>
        <begin position="139"/>
        <end position="159"/>
    </location>
</feature>
<dbReference type="PANTHER" id="PTHR19444:SF11">
    <property type="entry name" value="UNC93-LIKE PROTEIN"/>
    <property type="match status" value="1"/>
</dbReference>
<sequence>MGSLPNLSDLGKDDYNDPVYKLGSVIGQSNCVGHQGILTQEEKNKILHRHSGYNKNTNKIKRHPQPSNIDDLILEQMATYSPISNRSTRNLTQHSIRRRDSINSSIGATSVRKLIAVVRNTSATRTGPIYSKKILVKNLMALCLSHSLLTSTFLPFLALQGSVSVWIMPLENEQFPITINIGSTLLMILHFAAAVSVIFGPAAVQKIGSSGIFALAYIIFAVFYAVHIYPILYILVPCYFFLGSILGPVSVARISFLMTLSTKLGYIFSEDDEDIKQLRKTCIIRIRRVSRAFQAAHDFGFIFGSILSAIVITYSFNMGLTTNSTILMENMNNSRLIIFDNKFQTDNDTNCSLIFDKFNCTDCLCPKVIENTRRITLEEYNNYLDDIFDTDEVGDKLCGAHACPSGYQLRSNSTTRTDSFILPRNTAVVLVSLYVFFSLLALIVTLIGMDRIKMFVHQDPLERSEGSAALRAVRESFKDVKLQLVAPLAFFIGLEQSFMYADFSKSYVICTLGIHRLNLVFLCMGLLQSIAACTLSMLLRSIRRYYLIAVGFTFHICLIMVQMIWKPMSDDPALFYVLLHISHMPDHGANDLETYERRSSLILCDLGRLGSLQRHLGNAQLYVINRSIHG</sequence>
<dbReference type="Proteomes" id="UP001458880">
    <property type="component" value="Unassembled WGS sequence"/>
</dbReference>
<dbReference type="InterPro" id="IPR051951">
    <property type="entry name" value="UNC-93_regulatory"/>
</dbReference>
<accession>A0AAW1MHL6</accession>
<evidence type="ECO:0008006" key="5">
    <source>
        <dbReference type="Google" id="ProtNLM"/>
    </source>
</evidence>
<reference evidence="3 4" key="1">
    <citation type="journal article" date="2024" name="BMC Genomics">
        <title>De novo assembly and annotation of Popillia japonica's genome with initial clues to its potential as an invasive pest.</title>
        <authorList>
            <person name="Cucini C."/>
            <person name="Boschi S."/>
            <person name="Funari R."/>
            <person name="Cardaioli E."/>
            <person name="Iannotti N."/>
            <person name="Marturano G."/>
            <person name="Paoli F."/>
            <person name="Bruttini M."/>
            <person name="Carapelli A."/>
            <person name="Frati F."/>
            <person name="Nardi F."/>
        </authorList>
    </citation>
    <scope>NUCLEOTIDE SEQUENCE [LARGE SCALE GENOMIC DNA]</scope>
    <source>
        <strain evidence="3">DMR45628</strain>
    </source>
</reference>
<evidence type="ECO:0000313" key="3">
    <source>
        <dbReference type="EMBL" id="KAK9746289.1"/>
    </source>
</evidence>
<feature type="transmembrane region" description="Helical" evidence="2">
    <location>
        <begin position="545"/>
        <end position="565"/>
    </location>
</feature>
<keyword evidence="2" id="KW-0812">Transmembrane</keyword>
<comment type="similarity">
    <text evidence="1">Belongs to the unc-93 family.</text>
</comment>
<proteinExistence type="inferred from homology"/>